<feature type="region of interest" description="Disordered" evidence="2">
    <location>
        <begin position="269"/>
        <end position="309"/>
    </location>
</feature>
<evidence type="ECO:0000313" key="4">
    <source>
        <dbReference type="Proteomes" id="UP001213000"/>
    </source>
</evidence>
<sequence length="458" mass="48635">MPQPAQPKNARYCRQCPGRPLLKECQHSAKARHLGLSQTNNPAATGTQAVEIPSGFGPPSNPQSDHPPLFLPPYNATESPLPAASEVPANQHGRPGMFNSSIGDPGNHWAGASTGIESAVWTPRVDDLAPSYSEPGSGNAAGFISSSASVNISLGPSPLPTASPPPNTQKAAPTSMSTSASALASTSTTAQHLPTQITAAQNDATPVAPQFAAPQVATPQATTTAPRAATPQAAVPQPTTPAAPQATVRPIPALVHSQLGLAVREECLDEPEPNLESGDEADDKDGDEEPNAQVPESERMPVSHGGKYGFVEGAMKGNYPFAHSPPLKSRSRFQDWFQALSASDEGAHNKRAWLYIVGQHATATTPFIHYVSPRLQAEALPEVKVIHTNFSRMLSSLLASRRRDAAELAMELDTTKEKLEKREGDVKALQKAVDKQQAEIERQKAIIAELQNQHDRNA</sequence>
<comment type="caution">
    <text evidence="3">The sequence shown here is derived from an EMBL/GenBank/DDBJ whole genome shotgun (WGS) entry which is preliminary data.</text>
</comment>
<evidence type="ECO:0000256" key="1">
    <source>
        <dbReference type="SAM" id="Coils"/>
    </source>
</evidence>
<keyword evidence="4" id="KW-1185">Reference proteome</keyword>
<feature type="compositionally biased region" description="Low complexity" evidence="2">
    <location>
        <begin position="171"/>
        <end position="190"/>
    </location>
</feature>
<evidence type="ECO:0000256" key="2">
    <source>
        <dbReference type="SAM" id="MobiDB-lite"/>
    </source>
</evidence>
<gene>
    <name evidence="3" type="ORF">NP233_g12573</name>
</gene>
<dbReference type="Proteomes" id="UP001213000">
    <property type="component" value="Unassembled WGS sequence"/>
</dbReference>
<feature type="coiled-coil region" evidence="1">
    <location>
        <begin position="402"/>
        <end position="453"/>
    </location>
</feature>
<protein>
    <submittedName>
        <fullName evidence="3">Uncharacterized protein</fullName>
    </submittedName>
</protein>
<dbReference type="AlphaFoldDB" id="A0AAD5VE68"/>
<evidence type="ECO:0000313" key="3">
    <source>
        <dbReference type="EMBL" id="KAJ3553759.1"/>
    </source>
</evidence>
<feature type="compositionally biased region" description="Acidic residues" evidence="2">
    <location>
        <begin position="269"/>
        <end position="290"/>
    </location>
</feature>
<feature type="region of interest" description="Disordered" evidence="2">
    <location>
        <begin position="36"/>
        <end position="111"/>
    </location>
</feature>
<accession>A0AAD5VE68</accession>
<name>A0AAD5VE68_9AGAR</name>
<feature type="compositionally biased region" description="Polar residues" evidence="2">
    <location>
        <begin position="36"/>
        <end position="48"/>
    </location>
</feature>
<organism evidence="3 4">
    <name type="scientific">Leucocoprinus birnbaumii</name>
    <dbReference type="NCBI Taxonomy" id="56174"/>
    <lineage>
        <taxon>Eukaryota</taxon>
        <taxon>Fungi</taxon>
        <taxon>Dikarya</taxon>
        <taxon>Basidiomycota</taxon>
        <taxon>Agaricomycotina</taxon>
        <taxon>Agaricomycetes</taxon>
        <taxon>Agaricomycetidae</taxon>
        <taxon>Agaricales</taxon>
        <taxon>Agaricineae</taxon>
        <taxon>Agaricaceae</taxon>
        <taxon>Leucocoprinus</taxon>
    </lineage>
</organism>
<feature type="region of interest" description="Disordered" evidence="2">
    <location>
        <begin position="155"/>
        <end position="191"/>
    </location>
</feature>
<feature type="region of interest" description="Disordered" evidence="2">
    <location>
        <begin position="214"/>
        <end position="248"/>
    </location>
</feature>
<dbReference type="EMBL" id="JANIEX010001873">
    <property type="protein sequence ID" value="KAJ3553759.1"/>
    <property type="molecule type" value="Genomic_DNA"/>
</dbReference>
<reference evidence="3" key="1">
    <citation type="submission" date="2022-07" db="EMBL/GenBank/DDBJ databases">
        <title>Genome Sequence of Leucocoprinus birnbaumii.</title>
        <authorList>
            <person name="Buettner E."/>
        </authorList>
    </citation>
    <scope>NUCLEOTIDE SEQUENCE</scope>
    <source>
        <strain evidence="3">VT141</strain>
    </source>
</reference>
<feature type="compositionally biased region" description="Pro residues" evidence="2">
    <location>
        <begin position="157"/>
        <end position="167"/>
    </location>
</feature>
<keyword evidence="1" id="KW-0175">Coiled coil</keyword>
<proteinExistence type="predicted"/>